<feature type="region of interest" description="Disordered" evidence="1">
    <location>
        <begin position="1"/>
        <end position="60"/>
    </location>
</feature>
<reference evidence="2 3" key="1">
    <citation type="submission" date="2020-04" db="EMBL/GenBank/DDBJ databases">
        <title>Antimicrobial susceptibility and clonality of vaginal-derived multi-drug resistant Mobiluncus isolates in China.</title>
        <authorList>
            <person name="Zhang X."/>
        </authorList>
    </citation>
    <scope>NUCLEOTIDE SEQUENCE [LARGE SCALE GENOMIC DNA]</scope>
    <source>
        <strain evidence="2 3">7</strain>
    </source>
</reference>
<protein>
    <submittedName>
        <fullName evidence="2">Uncharacterized protein</fullName>
    </submittedName>
</protein>
<dbReference type="RefSeq" id="WP_169764828.1">
    <property type="nucleotide sequence ID" value="NZ_JABCUV010000003.1"/>
</dbReference>
<evidence type="ECO:0000313" key="2">
    <source>
        <dbReference type="EMBL" id="NMW92784.1"/>
    </source>
</evidence>
<accession>A0A848RRE3</accession>
<sequence>MIEIAMPGELSRRAEPPGISRRGYHAGDITPGISRRGYHAGDITPGISRRGYHAGTSLGR</sequence>
<comment type="caution">
    <text evidence="2">The sequence shown here is derived from an EMBL/GenBank/DDBJ whole genome shotgun (WGS) entry which is preliminary data.</text>
</comment>
<dbReference type="AlphaFoldDB" id="A0A848RRE3"/>
<evidence type="ECO:0000313" key="3">
    <source>
        <dbReference type="Proteomes" id="UP000582487"/>
    </source>
</evidence>
<name>A0A848RRE3_9ACTO</name>
<dbReference type="EMBL" id="JABCUV010000003">
    <property type="protein sequence ID" value="NMW92784.1"/>
    <property type="molecule type" value="Genomic_DNA"/>
</dbReference>
<organism evidence="2 3">
    <name type="scientific">Mobiluncus mulieris</name>
    <dbReference type="NCBI Taxonomy" id="2052"/>
    <lineage>
        <taxon>Bacteria</taxon>
        <taxon>Bacillati</taxon>
        <taxon>Actinomycetota</taxon>
        <taxon>Actinomycetes</taxon>
        <taxon>Actinomycetales</taxon>
        <taxon>Actinomycetaceae</taxon>
        <taxon>Mobiluncus</taxon>
    </lineage>
</organism>
<dbReference type="Proteomes" id="UP000582487">
    <property type="component" value="Unassembled WGS sequence"/>
</dbReference>
<proteinExistence type="predicted"/>
<evidence type="ECO:0000256" key="1">
    <source>
        <dbReference type="SAM" id="MobiDB-lite"/>
    </source>
</evidence>
<gene>
    <name evidence="2" type="ORF">HHJ74_03545</name>
</gene>